<evidence type="ECO:0000256" key="3">
    <source>
        <dbReference type="ARBA" id="ARBA00022989"/>
    </source>
</evidence>
<sequence length="149" mass="17064">MNTYKQNISAQKWTDGISFLLILLFMYTASSKLLNFSQFSVQMHLQPFNEGFIQVLLYAIPFAEIGVSILLLFRPISLIGFLLAFILMALFTGYVGLVLLHFYDKVPCACGGALKSLGWKWHFILNLFFLLLTGIGLYITVRERRKSRQ</sequence>
<dbReference type="AlphaFoldDB" id="A0A6I4IMQ4"/>
<evidence type="ECO:0000259" key="5">
    <source>
        <dbReference type="Pfam" id="PF07291"/>
    </source>
</evidence>
<accession>A0A6I4IMQ4</accession>
<keyword evidence="3" id="KW-1133">Transmembrane helix</keyword>
<evidence type="ECO:0000256" key="4">
    <source>
        <dbReference type="ARBA" id="ARBA00023136"/>
    </source>
</evidence>
<organism evidence="6 7">
    <name type="scientific">Mucilaginibacter ginkgonis</name>
    <dbReference type="NCBI Taxonomy" id="2682091"/>
    <lineage>
        <taxon>Bacteria</taxon>
        <taxon>Pseudomonadati</taxon>
        <taxon>Bacteroidota</taxon>
        <taxon>Sphingobacteriia</taxon>
        <taxon>Sphingobacteriales</taxon>
        <taxon>Sphingobacteriaceae</taxon>
        <taxon>Mucilaginibacter</taxon>
    </lineage>
</organism>
<evidence type="ECO:0000256" key="1">
    <source>
        <dbReference type="ARBA" id="ARBA00004141"/>
    </source>
</evidence>
<name>A0A6I4IMQ4_9SPHI</name>
<dbReference type="InterPro" id="IPR009908">
    <property type="entry name" value="Methylamine_util_MauE"/>
</dbReference>
<dbReference type="KEGG" id="mgik:GO620_000110"/>
<feature type="domain" description="Methylamine utilisation protein MauE" evidence="5">
    <location>
        <begin position="17"/>
        <end position="138"/>
    </location>
</feature>
<evidence type="ECO:0000313" key="7">
    <source>
        <dbReference type="Proteomes" id="UP000429232"/>
    </source>
</evidence>
<keyword evidence="2" id="KW-0812">Transmembrane</keyword>
<evidence type="ECO:0000256" key="2">
    <source>
        <dbReference type="ARBA" id="ARBA00022692"/>
    </source>
</evidence>
<dbReference type="Pfam" id="PF07291">
    <property type="entry name" value="MauE"/>
    <property type="match status" value="1"/>
</dbReference>
<dbReference type="RefSeq" id="WP_157523402.1">
    <property type="nucleotide sequence ID" value="NZ_CP066775.1"/>
</dbReference>
<keyword evidence="7" id="KW-1185">Reference proteome</keyword>
<protein>
    <recommendedName>
        <fullName evidence="5">Methylamine utilisation protein MauE domain-containing protein</fullName>
    </recommendedName>
</protein>
<evidence type="ECO:0000313" key="6">
    <source>
        <dbReference type="EMBL" id="QQL49889.1"/>
    </source>
</evidence>
<dbReference type="EMBL" id="CP066775">
    <property type="protein sequence ID" value="QQL49889.1"/>
    <property type="molecule type" value="Genomic_DNA"/>
</dbReference>
<proteinExistence type="predicted"/>
<dbReference type="GO" id="GO:0016020">
    <property type="term" value="C:membrane"/>
    <property type="evidence" value="ECO:0007669"/>
    <property type="project" value="UniProtKB-SubCell"/>
</dbReference>
<gene>
    <name evidence="6" type="ORF">GO620_000110</name>
</gene>
<reference evidence="6 7" key="1">
    <citation type="submission" date="2020-12" db="EMBL/GenBank/DDBJ databases">
        <title>HMF7856_wgs.fasta genome submission.</title>
        <authorList>
            <person name="Kang H."/>
            <person name="Kim H."/>
            <person name="Joh K."/>
        </authorList>
    </citation>
    <scope>NUCLEOTIDE SEQUENCE [LARGE SCALE GENOMIC DNA]</scope>
    <source>
        <strain evidence="6 7">HMF7856</strain>
    </source>
</reference>
<dbReference type="Proteomes" id="UP000429232">
    <property type="component" value="Chromosome"/>
</dbReference>
<keyword evidence="4" id="KW-0472">Membrane</keyword>
<comment type="subcellular location">
    <subcellularLocation>
        <location evidence="1">Membrane</location>
        <topology evidence="1">Multi-pass membrane protein</topology>
    </subcellularLocation>
</comment>
<dbReference type="GO" id="GO:0030416">
    <property type="term" value="P:methylamine metabolic process"/>
    <property type="evidence" value="ECO:0007669"/>
    <property type="project" value="InterPro"/>
</dbReference>